<gene>
    <name evidence="4" type="ORF">SAMN05216226_11060</name>
</gene>
<evidence type="ECO:0000259" key="2">
    <source>
        <dbReference type="Pfam" id="PF02254"/>
    </source>
</evidence>
<dbReference type="Proteomes" id="UP000198856">
    <property type="component" value="Unassembled WGS sequence"/>
</dbReference>
<dbReference type="EMBL" id="FNFC01000010">
    <property type="protein sequence ID" value="SDJ84427.1"/>
    <property type="molecule type" value="Genomic_DNA"/>
</dbReference>
<dbReference type="PANTHER" id="PTHR47618">
    <property type="entry name" value="BIFUNCTIONAL OLIGORIBONUCLEASE AND PAP PHOSPHATASE NRNA"/>
    <property type="match status" value="1"/>
</dbReference>
<dbReference type="GO" id="GO:0006813">
    <property type="term" value="P:potassium ion transport"/>
    <property type="evidence" value="ECO:0007669"/>
    <property type="project" value="InterPro"/>
</dbReference>
<dbReference type="STRING" id="890420.SAMN05216226_11060"/>
<name>A0A1G8X260_9EURY</name>
<dbReference type="Gene3D" id="3.40.50.720">
    <property type="entry name" value="NAD(P)-binding Rossmann-like Domain"/>
    <property type="match status" value="1"/>
</dbReference>
<dbReference type="InterPro" id="IPR003148">
    <property type="entry name" value="RCK_N"/>
</dbReference>
<feature type="domain" description="DDH" evidence="1">
    <location>
        <begin position="150"/>
        <end position="292"/>
    </location>
</feature>
<dbReference type="AlphaFoldDB" id="A0A1G8X260"/>
<dbReference type="Gene3D" id="3.90.1640.10">
    <property type="entry name" value="inorganic pyrophosphatase (n-terminal core)"/>
    <property type="match status" value="1"/>
</dbReference>
<reference evidence="4 5" key="1">
    <citation type="submission" date="2016-10" db="EMBL/GenBank/DDBJ databases">
        <authorList>
            <person name="de Groot N.N."/>
        </authorList>
    </citation>
    <scope>NUCLEOTIDE SEQUENCE [LARGE SCALE GENOMIC DNA]</scope>
    <source>
        <strain evidence="4 5">IBRC-M10015</strain>
    </source>
</reference>
<dbReference type="GO" id="GO:0003676">
    <property type="term" value="F:nucleic acid binding"/>
    <property type="evidence" value="ECO:0007669"/>
    <property type="project" value="InterPro"/>
</dbReference>
<feature type="domain" description="DHHA1" evidence="3">
    <location>
        <begin position="350"/>
        <end position="454"/>
    </location>
</feature>
<proteinExistence type="predicted"/>
<dbReference type="Gene3D" id="3.10.310.30">
    <property type="match status" value="1"/>
</dbReference>
<dbReference type="OrthoDB" id="350705at2157"/>
<dbReference type="Pfam" id="PF02254">
    <property type="entry name" value="TrkA_N"/>
    <property type="match status" value="1"/>
</dbReference>
<dbReference type="Pfam" id="PF02272">
    <property type="entry name" value="DHHA1"/>
    <property type="match status" value="1"/>
</dbReference>
<accession>A0A1G8X260</accession>
<dbReference type="Pfam" id="PF01368">
    <property type="entry name" value="DHH"/>
    <property type="match status" value="1"/>
</dbReference>
<evidence type="ECO:0000259" key="1">
    <source>
        <dbReference type="Pfam" id="PF01368"/>
    </source>
</evidence>
<dbReference type="InterPro" id="IPR036291">
    <property type="entry name" value="NAD(P)-bd_dom_sf"/>
</dbReference>
<organism evidence="4 5">
    <name type="scientific">Halovenus aranensis</name>
    <dbReference type="NCBI Taxonomy" id="890420"/>
    <lineage>
        <taxon>Archaea</taxon>
        <taxon>Methanobacteriati</taxon>
        <taxon>Methanobacteriota</taxon>
        <taxon>Stenosarchaea group</taxon>
        <taxon>Halobacteria</taxon>
        <taxon>Halobacteriales</taxon>
        <taxon>Haloarculaceae</taxon>
        <taxon>Halovenus</taxon>
    </lineage>
</organism>
<dbReference type="PANTHER" id="PTHR47618:SF1">
    <property type="entry name" value="BIFUNCTIONAL OLIGORIBONUCLEASE AND PAP PHOSPHATASE NRNA"/>
    <property type="match status" value="1"/>
</dbReference>
<dbReference type="InterPro" id="IPR003156">
    <property type="entry name" value="DHHA1_dom"/>
</dbReference>
<evidence type="ECO:0000313" key="4">
    <source>
        <dbReference type="EMBL" id="SDJ84427.1"/>
    </source>
</evidence>
<keyword evidence="5" id="KW-1185">Reference proteome</keyword>
<dbReference type="InterPro" id="IPR001667">
    <property type="entry name" value="DDH_dom"/>
</dbReference>
<dbReference type="RefSeq" id="WP_092702993.1">
    <property type="nucleotide sequence ID" value="NZ_FNFC01000010.1"/>
</dbReference>
<dbReference type="SUPFAM" id="SSF51735">
    <property type="entry name" value="NAD(P)-binding Rossmann-fold domains"/>
    <property type="match status" value="1"/>
</dbReference>
<feature type="domain" description="RCK N-terminal" evidence="2">
    <location>
        <begin position="5"/>
        <end position="117"/>
    </location>
</feature>
<dbReference type="InterPro" id="IPR038763">
    <property type="entry name" value="DHH_sf"/>
</dbReference>
<dbReference type="InterPro" id="IPR051319">
    <property type="entry name" value="Oligoribo/pAp-PDE_c-di-AMP_PDE"/>
</dbReference>
<sequence>MIDRLVLGSGTLVQRVVGALRDQSGSVRVVTDEESLATTLRNEGTVVEACDPADAEALADLTAEMVVVVEERQTQAVETARAARTAFPDTYLLAYVARDAPTAEDELRTVADRVANPYRQAASHVLDRVGGTGQQLQQLKRVLRSIDRLAVVAHDNPDPDAIASGTALARLAASAGCDPQVCYHGEITHQENRAFVNVLDLDLRQLDPGEGVAAFDGIALVDHARPSVNNQLPDDSDIDIVIDHHPPRAPVDARFVDLRSGVGATSTLLVDYFDLFGTELDTTVATALLFGIHVDTKGFNREVSPADFEAAATVLPAADLGVLERVESPSMTSKTLDIIASAIQSRRVEGKVLMSCVGDLAERDALAQAADRLLQLESITATLVYGVKDGTIYASARSHGVEVDIGETMREAFDPIGSAGGHVDMAGAQISLGILDAVEEQESSLVEIVEDIVEERFLDAIAATTTLRTQPVDDHFEGDRYLVQDDDRAIGSGAFTRDEDR</sequence>
<evidence type="ECO:0000313" key="5">
    <source>
        <dbReference type="Proteomes" id="UP000198856"/>
    </source>
</evidence>
<evidence type="ECO:0000259" key="3">
    <source>
        <dbReference type="Pfam" id="PF02272"/>
    </source>
</evidence>
<dbReference type="SUPFAM" id="SSF64182">
    <property type="entry name" value="DHH phosphoesterases"/>
    <property type="match status" value="1"/>
</dbReference>
<protein>
    <submittedName>
        <fullName evidence="4">NanoRNase/pAp phosphatase, hydrolyzes c-di-AMP and oligoRNAs</fullName>
    </submittedName>
</protein>